<comment type="caution">
    <text evidence="5">The sequence shown here is derived from an EMBL/GenBank/DDBJ whole genome shotgun (WGS) entry which is preliminary data.</text>
</comment>
<feature type="compositionally biased region" description="Polar residues" evidence="1">
    <location>
        <begin position="609"/>
        <end position="625"/>
    </location>
</feature>
<dbReference type="EMBL" id="JALIRP010000006">
    <property type="protein sequence ID" value="MCJ8013157.1"/>
    <property type="molecule type" value="Genomic_DNA"/>
</dbReference>
<dbReference type="SUPFAM" id="SSF53300">
    <property type="entry name" value="vWA-like"/>
    <property type="match status" value="1"/>
</dbReference>
<feature type="region of interest" description="Disordered" evidence="1">
    <location>
        <begin position="605"/>
        <end position="625"/>
    </location>
</feature>
<reference evidence="5" key="1">
    <citation type="submission" date="2022-04" db="EMBL/GenBank/DDBJ databases">
        <title>Paenibacillus mangrovi sp. nov., a novel endophytic bacterium isolated from bark of Kandelia candel.</title>
        <authorList>
            <person name="Tuo L."/>
        </authorList>
    </citation>
    <scope>NUCLEOTIDE SEQUENCE</scope>
    <source>
        <strain evidence="5">KQZ6P-2</strain>
    </source>
</reference>
<keyword evidence="2" id="KW-0472">Membrane</keyword>
<sequence>MGIGSWLGLWFGLSIPVILAMYLLKRKFLDTKVPSHLLWQRVLKNQEANRPWQKLQNRLLLWLQLLAAALLVFALMQPFLWTSGGGKEHVVLVADTSGSMSAVTNAASGQASKERLEQMKQEMKDYIKREAKNSEITLLSMNVEPNVIISREKDHSRAAEAIDSLQAYFGKASYDETLSLASALTREETDAEVVVFTDGQWKGNPSSIPFQAPVRVMKVDSEKGFNLTLQQFGVKDELGGATAVAVVKNNSEAAKSTELNIYGDGKLLKTASTEIKPGASATLTFQALPGAEVYKAELEGNDDYAADNEAYAFSQSTNTPRILLITPGNLFLEKGLQLTGAEVVKMTLPEVGENKSPDQSGETAVPEKKPDLVVIDGAAPSFMSQGEWKKLLDRTPVWTLGGGGSEIAVNGAQPKLVSHPVNRYVSYSGVYIGSVLEQKLPDWAVPIVNIDNHPAIIAGTENGEPRLSFLFNLQETDFPLSSEFPIVVHEAVSWLTESGGKSLGRFTAGSRIEIPVAADTVSARWVAKDGMAKAMKVQNLEAETGEKGISALQQVPTIPGLYAFEQVNSEGKRMEYLTESAADPYEAQWDKVNTNLDAIGKNAGDGETTVASASETASVKSNPGGDQSKIPLTLLLAGLVLLIILVEWGVYQRGRSI</sequence>
<evidence type="ECO:0000313" key="6">
    <source>
        <dbReference type="Proteomes" id="UP001139347"/>
    </source>
</evidence>
<dbReference type="AlphaFoldDB" id="A0A9X2B5U6"/>
<name>A0A9X2B5U6_9BACL</name>
<keyword evidence="2" id="KW-1133">Transmembrane helix</keyword>
<accession>A0A9X2B5U6</accession>
<dbReference type="Pfam" id="PF07584">
    <property type="entry name" value="BatA"/>
    <property type="match status" value="1"/>
</dbReference>
<dbReference type="Gene3D" id="3.40.50.410">
    <property type="entry name" value="von Willebrand factor, type A domain"/>
    <property type="match status" value="1"/>
</dbReference>
<dbReference type="Proteomes" id="UP001139347">
    <property type="component" value="Unassembled WGS sequence"/>
</dbReference>
<proteinExistence type="predicted"/>
<dbReference type="RefSeq" id="WP_244726251.1">
    <property type="nucleotide sequence ID" value="NZ_JALIRP010000006.1"/>
</dbReference>
<dbReference type="PANTHER" id="PTHR37464">
    <property type="entry name" value="BLL2463 PROTEIN"/>
    <property type="match status" value="1"/>
</dbReference>
<organism evidence="5 6">
    <name type="scientific">Paenibacillus mangrovi</name>
    <dbReference type="NCBI Taxonomy" id="2931978"/>
    <lineage>
        <taxon>Bacteria</taxon>
        <taxon>Bacillati</taxon>
        <taxon>Bacillota</taxon>
        <taxon>Bacilli</taxon>
        <taxon>Bacillales</taxon>
        <taxon>Paenibacillaceae</taxon>
        <taxon>Paenibacillus</taxon>
    </lineage>
</organism>
<evidence type="ECO:0000259" key="4">
    <source>
        <dbReference type="Pfam" id="PF13519"/>
    </source>
</evidence>
<dbReference type="PANTHER" id="PTHR37464:SF1">
    <property type="entry name" value="BLL2463 PROTEIN"/>
    <property type="match status" value="1"/>
</dbReference>
<evidence type="ECO:0000256" key="2">
    <source>
        <dbReference type="SAM" id="Phobius"/>
    </source>
</evidence>
<feature type="transmembrane region" description="Helical" evidence="2">
    <location>
        <begin position="6"/>
        <end position="24"/>
    </location>
</feature>
<dbReference type="InterPro" id="IPR024163">
    <property type="entry name" value="Aerotolerance_reg_N"/>
</dbReference>
<feature type="transmembrane region" description="Helical" evidence="2">
    <location>
        <begin position="59"/>
        <end position="81"/>
    </location>
</feature>
<dbReference type="InterPro" id="IPR002035">
    <property type="entry name" value="VWF_A"/>
</dbReference>
<feature type="transmembrane region" description="Helical" evidence="2">
    <location>
        <begin position="630"/>
        <end position="651"/>
    </location>
</feature>
<feature type="domain" description="VWFA" evidence="4">
    <location>
        <begin position="90"/>
        <end position="200"/>
    </location>
</feature>
<dbReference type="Pfam" id="PF13519">
    <property type="entry name" value="VWA_2"/>
    <property type="match status" value="1"/>
</dbReference>
<keyword evidence="2" id="KW-0812">Transmembrane</keyword>
<keyword evidence="6" id="KW-1185">Reference proteome</keyword>
<dbReference type="CDD" id="cd00198">
    <property type="entry name" value="vWFA"/>
    <property type="match status" value="1"/>
</dbReference>
<evidence type="ECO:0000256" key="1">
    <source>
        <dbReference type="SAM" id="MobiDB-lite"/>
    </source>
</evidence>
<evidence type="ECO:0000259" key="3">
    <source>
        <dbReference type="Pfam" id="PF07584"/>
    </source>
</evidence>
<evidence type="ECO:0000313" key="5">
    <source>
        <dbReference type="EMBL" id="MCJ8013157.1"/>
    </source>
</evidence>
<gene>
    <name evidence="5" type="ORF">MUG84_15605</name>
</gene>
<feature type="domain" description="Aerotolerance regulator N-terminal" evidence="3">
    <location>
        <begin position="7"/>
        <end position="78"/>
    </location>
</feature>
<protein>
    <submittedName>
        <fullName evidence="5">VWA domain-containing protein</fullName>
    </submittedName>
</protein>
<dbReference type="InterPro" id="IPR036465">
    <property type="entry name" value="vWFA_dom_sf"/>
</dbReference>